<sequence>MNWTSRMIIMALVSGAIAIGMSMLPKLDELPTMSTGIADSWSGKRAAQLTNSNLVDLLVQVPLQLRIRKVELTNSRLSLDLSLPKNAESAAVYRDLYTLAQTMTNKTKNVNQVWIRVMDYSGATDQTSAQLVLAMVADREQGKDMKASANELSLIQLEQQLQNRFRLTYTPRWQQRYPL</sequence>
<accession>A0ABW0K5Z6</accession>
<dbReference type="Proteomes" id="UP001596044">
    <property type="component" value="Unassembled WGS sequence"/>
</dbReference>
<dbReference type="RefSeq" id="WP_270881279.1">
    <property type="nucleotide sequence ID" value="NZ_JAQFVF010000048.1"/>
</dbReference>
<name>A0ABW0K5Z6_9BACL</name>
<gene>
    <name evidence="2" type="ORF">ACFPOG_07410</name>
</gene>
<organism evidence="2 3">
    <name type="scientific">Paenibacillus aestuarii</name>
    <dbReference type="NCBI Taxonomy" id="516965"/>
    <lineage>
        <taxon>Bacteria</taxon>
        <taxon>Bacillati</taxon>
        <taxon>Bacillota</taxon>
        <taxon>Bacilli</taxon>
        <taxon>Bacillales</taxon>
        <taxon>Paenibacillaceae</taxon>
        <taxon>Paenibacillus</taxon>
    </lineage>
</organism>
<evidence type="ECO:0000256" key="1">
    <source>
        <dbReference type="SAM" id="Phobius"/>
    </source>
</evidence>
<protein>
    <submittedName>
        <fullName evidence="2">Uncharacterized protein</fullName>
    </submittedName>
</protein>
<keyword evidence="3" id="KW-1185">Reference proteome</keyword>
<keyword evidence="1" id="KW-0472">Membrane</keyword>
<reference evidence="3" key="1">
    <citation type="journal article" date="2019" name="Int. J. Syst. Evol. Microbiol.">
        <title>The Global Catalogue of Microorganisms (GCM) 10K type strain sequencing project: providing services to taxonomists for standard genome sequencing and annotation.</title>
        <authorList>
            <consortium name="The Broad Institute Genomics Platform"/>
            <consortium name="The Broad Institute Genome Sequencing Center for Infectious Disease"/>
            <person name="Wu L."/>
            <person name="Ma J."/>
        </authorList>
    </citation>
    <scope>NUCLEOTIDE SEQUENCE [LARGE SCALE GENOMIC DNA]</scope>
    <source>
        <strain evidence="3">KACC 11904</strain>
    </source>
</reference>
<evidence type="ECO:0000313" key="2">
    <source>
        <dbReference type="EMBL" id="MFC5448082.1"/>
    </source>
</evidence>
<feature type="transmembrane region" description="Helical" evidence="1">
    <location>
        <begin position="6"/>
        <end position="24"/>
    </location>
</feature>
<proteinExistence type="predicted"/>
<keyword evidence="1" id="KW-0812">Transmembrane</keyword>
<dbReference type="EMBL" id="JBHSMJ010000009">
    <property type="protein sequence ID" value="MFC5448082.1"/>
    <property type="molecule type" value="Genomic_DNA"/>
</dbReference>
<evidence type="ECO:0000313" key="3">
    <source>
        <dbReference type="Proteomes" id="UP001596044"/>
    </source>
</evidence>
<keyword evidence="1" id="KW-1133">Transmembrane helix</keyword>
<comment type="caution">
    <text evidence="2">The sequence shown here is derived from an EMBL/GenBank/DDBJ whole genome shotgun (WGS) entry which is preliminary data.</text>
</comment>